<comment type="similarity">
    <text evidence="1">Belongs to the short-chain dehydrogenases/reductases (SDR) family.</text>
</comment>
<organism evidence="3 4">
    <name type="scientific">Talaromyces pinophilus</name>
    <name type="common">Penicillium pinophilum</name>
    <dbReference type="NCBI Taxonomy" id="128442"/>
    <lineage>
        <taxon>Eukaryota</taxon>
        <taxon>Fungi</taxon>
        <taxon>Dikarya</taxon>
        <taxon>Ascomycota</taxon>
        <taxon>Pezizomycotina</taxon>
        <taxon>Eurotiomycetes</taxon>
        <taxon>Eurotiomycetidae</taxon>
        <taxon>Eurotiales</taxon>
        <taxon>Trichocomaceae</taxon>
        <taxon>Talaromyces</taxon>
        <taxon>Talaromyces sect. Talaromyces</taxon>
    </lineage>
</organism>
<keyword evidence="4" id="KW-1185">Reference proteome</keyword>
<keyword evidence="2" id="KW-0560">Oxidoreductase</keyword>
<sequence length="259" mass="28226">MVLHKPEKVTVQKLFNLTGKVVAVTAVATTYAEVGAEVTILYRTTPTAPETAAAFTSKFGKQCRAYKADITVPAQISAAINQVVNDFGKLDVVVANAGNNGCEFQRSILHCSSCGKVFKCQGFGNVVFTASISATLVNTPQRQAAANHVLCKLLQYNASKAGVLQLAKSLVVEWVDFCRVNCVSPGYIQTQTMEYVSQEMLDKWRNQIQARRFASPYKLKGVYLFCTSDASSYMTGSNIGVDGEFALPWSPAVKINKKR</sequence>
<dbReference type="GO" id="GO:0016616">
    <property type="term" value="F:oxidoreductase activity, acting on the CH-OH group of donors, NAD or NADP as acceptor"/>
    <property type="evidence" value="ECO:0007669"/>
    <property type="project" value="UniProtKB-ARBA"/>
</dbReference>
<dbReference type="InterPro" id="IPR002347">
    <property type="entry name" value="SDR_fam"/>
</dbReference>
<name>A0A6V8HQ84_TALPI</name>
<proteinExistence type="inferred from homology"/>
<dbReference type="Pfam" id="PF13561">
    <property type="entry name" value="adh_short_C2"/>
    <property type="match status" value="1"/>
</dbReference>
<dbReference type="Proteomes" id="UP000053095">
    <property type="component" value="Unassembled WGS sequence"/>
</dbReference>
<evidence type="ECO:0000256" key="2">
    <source>
        <dbReference type="ARBA" id="ARBA00023002"/>
    </source>
</evidence>
<dbReference type="PANTHER" id="PTHR43008">
    <property type="entry name" value="BENZIL REDUCTASE"/>
    <property type="match status" value="1"/>
</dbReference>
<accession>A0A6V8HQ84</accession>
<protein>
    <submittedName>
        <fullName evidence="3">Uncharacterized protein</fullName>
    </submittedName>
</protein>
<dbReference type="EMBL" id="DF933856">
    <property type="protein sequence ID" value="GAM44128.1"/>
    <property type="molecule type" value="Genomic_DNA"/>
</dbReference>
<dbReference type="SUPFAM" id="SSF51735">
    <property type="entry name" value="NAD(P)-binding Rossmann-fold domains"/>
    <property type="match status" value="1"/>
</dbReference>
<comment type="caution">
    <text evidence="3">The sequence shown here is derived from an EMBL/GenBank/DDBJ whole genome shotgun (WGS) entry which is preliminary data.</text>
</comment>
<dbReference type="PRINTS" id="PR00081">
    <property type="entry name" value="GDHRDH"/>
</dbReference>
<dbReference type="InterPro" id="IPR036291">
    <property type="entry name" value="NAD(P)-bd_dom_sf"/>
</dbReference>
<evidence type="ECO:0000256" key="1">
    <source>
        <dbReference type="ARBA" id="ARBA00006484"/>
    </source>
</evidence>
<evidence type="ECO:0000313" key="4">
    <source>
        <dbReference type="Proteomes" id="UP000053095"/>
    </source>
</evidence>
<dbReference type="PANTHER" id="PTHR43008:SF12">
    <property type="entry name" value="OXIDOREDUCTASE, SHORT CHAIN DEHYDROGENASE_REDUCTASE FAMILY (AFU_ORTHOLOGUE AFUA_6G13830)"/>
    <property type="match status" value="1"/>
</dbReference>
<dbReference type="Gene3D" id="3.40.50.720">
    <property type="entry name" value="NAD(P)-binding Rossmann-like Domain"/>
    <property type="match status" value="2"/>
</dbReference>
<dbReference type="AlphaFoldDB" id="A0A6V8HQ84"/>
<reference evidence="4" key="1">
    <citation type="journal article" date="2015" name="Genome Announc.">
        <title>Draft genome sequence of Talaromyces cellulolyticus strain Y-94, a source of lignocellulosic biomass-degrading enzymes.</title>
        <authorList>
            <person name="Fujii T."/>
            <person name="Koike H."/>
            <person name="Sawayama S."/>
            <person name="Yano S."/>
            <person name="Inoue H."/>
        </authorList>
    </citation>
    <scope>NUCLEOTIDE SEQUENCE [LARGE SCALE GENOMIC DNA]</scope>
    <source>
        <strain evidence="4">Y-94</strain>
    </source>
</reference>
<dbReference type="GO" id="GO:0050664">
    <property type="term" value="F:oxidoreductase activity, acting on NAD(P)H, oxygen as acceptor"/>
    <property type="evidence" value="ECO:0007669"/>
    <property type="project" value="TreeGrafter"/>
</dbReference>
<evidence type="ECO:0000313" key="3">
    <source>
        <dbReference type="EMBL" id="GAM44128.1"/>
    </source>
</evidence>
<gene>
    <name evidence="3" type="ORF">TCE0_060r19505</name>
</gene>